<proteinExistence type="predicted"/>
<keyword evidence="2" id="KW-1133">Transmembrane helix</keyword>
<reference evidence="4 5" key="1">
    <citation type="submission" date="2017-06" db="EMBL/GenBank/DDBJ databases">
        <authorList>
            <consortium name="Pathogen Informatics"/>
        </authorList>
    </citation>
    <scope>NUCLEOTIDE SEQUENCE [LARGE SCALE GENOMIC DNA]</scope>
    <source>
        <strain evidence="4 5">NCTC11291</strain>
    </source>
</reference>
<keyword evidence="2" id="KW-0812">Transmembrane</keyword>
<organism evidence="4 5">
    <name type="scientific">Streptococcus acidominimus</name>
    <dbReference type="NCBI Taxonomy" id="1326"/>
    <lineage>
        <taxon>Bacteria</taxon>
        <taxon>Bacillati</taxon>
        <taxon>Bacillota</taxon>
        <taxon>Bacilli</taxon>
        <taxon>Lactobacillales</taxon>
        <taxon>Streptococcaceae</taxon>
        <taxon>Streptococcus</taxon>
    </lineage>
</organism>
<keyword evidence="1" id="KW-0175">Coiled coil</keyword>
<dbReference type="KEGG" id="saco:SAME_00197"/>
<dbReference type="CDD" id="cd16935">
    <property type="entry name" value="HATPase_AgrC-ComD-like"/>
    <property type="match status" value="1"/>
</dbReference>
<protein>
    <submittedName>
        <fullName evidence="4">Histidine kinase of the competence regulon, ComD</fullName>
    </submittedName>
</protein>
<dbReference type="Pfam" id="PF14501">
    <property type="entry name" value="HATPase_c_5"/>
    <property type="match status" value="1"/>
</dbReference>
<evidence type="ECO:0000256" key="1">
    <source>
        <dbReference type="SAM" id="Coils"/>
    </source>
</evidence>
<dbReference type="PANTHER" id="PTHR40448:SF1">
    <property type="entry name" value="TWO-COMPONENT SENSOR HISTIDINE KINASE"/>
    <property type="match status" value="1"/>
</dbReference>
<dbReference type="PANTHER" id="PTHR40448">
    <property type="entry name" value="TWO-COMPONENT SENSOR HISTIDINE KINASE"/>
    <property type="match status" value="1"/>
</dbReference>
<name>A0A239WFV8_STRAI</name>
<accession>A0A239WFV8</accession>
<feature type="transmembrane region" description="Helical" evidence="2">
    <location>
        <begin position="34"/>
        <end position="57"/>
    </location>
</feature>
<evidence type="ECO:0000256" key="2">
    <source>
        <dbReference type="SAM" id="Phobius"/>
    </source>
</evidence>
<evidence type="ECO:0000259" key="3">
    <source>
        <dbReference type="Pfam" id="PF14501"/>
    </source>
</evidence>
<evidence type="ECO:0000313" key="4">
    <source>
        <dbReference type="EMBL" id="SNV32813.1"/>
    </source>
</evidence>
<dbReference type="OrthoDB" id="1656061at2"/>
<feature type="transmembrane region" description="Helical" evidence="2">
    <location>
        <begin position="152"/>
        <end position="171"/>
    </location>
</feature>
<gene>
    <name evidence="4" type="ORF">SAMEA4504048_00197</name>
</gene>
<dbReference type="InterPro" id="IPR032834">
    <property type="entry name" value="NatK-like_C"/>
</dbReference>
<feature type="coiled-coil region" evidence="1">
    <location>
        <begin position="205"/>
        <end position="243"/>
    </location>
</feature>
<feature type="domain" description="Sensor histidine kinase NatK-like C-terminal" evidence="3">
    <location>
        <begin position="327"/>
        <end position="429"/>
    </location>
</feature>
<dbReference type="Proteomes" id="UP000215144">
    <property type="component" value="Chromosome 1"/>
</dbReference>
<feature type="transmembrane region" description="Helical" evidence="2">
    <location>
        <begin position="77"/>
        <end position="103"/>
    </location>
</feature>
<dbReference type="Gene3D" id="3.30.565.10">
    <property type="entry name" value="Histidine kinase-like ATPase, C-terminal domain"/>
    <property type="match status" value="1"/>
</dbReference>
<sequence length="433" mass="50258">MPVEFQELLLIILVWELCWLIFSHISNITIPLKYLLPASAVIVATMFFGSFYVYPLYPLFFLGLCYYHNLNGNVIKYLFYSLFPIVTVDIFSNSIILLILEPLLNINIENLNRNYILLYISYGGVFSLYYFLNKVLDLNFKHIDEAATVNQMKWLNVLMLSYYLLFNLGYVNQTIKLEIMEPPQTILLYFFLYIWFLSDINYQSKLEMDSRLEQAKREKINAVEEYNHQIELLYEDLALFKENYDSTLETLRNLIDQEDVEGIKEVYGQIISDNATRINQSQYELGRLANLQVSAIKSILSTKMIEAQSQGVEAFLEIPDRIDHIYLEPLDLVIVLSIFLDNAIEAAQEADRPLVSVAFFERDQSQLLIIENSISKNSVDMSKIFHEGYSTKGTGRGIGLSNVRRILEGYPNTTLSTKTAHRSFTQILEMRQE</sequence>
<dbReference type="EMBL" id="LT906454">
    <property type="protein sequence ID" value="SNV32813.1"/>
    <property type="molecule type" value="Genomic_DNA"/>
</dbReference>
<keyword evidence="2" id="KW-0472">Membrane</keyword>
<dbReference type="GO" id="GO:0042802">
    <property type="term" value="F:identical protein binding"/>
    <property type="evidence" value="ECO:0007669"/>
    <property type="project" value="TreeGrafter"/>
</dbReference>
<dbReference type="RefSeq" id="WP_095121479.1">
    <property type="nucleotide sequence ID" value="NZ_LT906454.1"/>
</dbReference>
<feature type="transmembrane region" description="Helical" evidence="2">
    <location>
        <begin position="6"/>
        <end position="22"/>
    </location>
</feature>
<keyword evidence="4" id="KW-0808">Transferase</keyword>
<keyword evidence="4" id="KW-0418">Kinase</keyword>
<dbReference type="SUPFAM" id="SSF55874">
    <property type="entry name" value="ATPase domain of HSP90 chaperone/DNA topoisomerase II/histidine kinase"/>
    <property type="match status" value="1"/>
</dbReference>
<dbReference type="AlphaFoldDB" id="A0A239WFV8"/>
<feature type="transmembrane region" description="Helical" evidence="2">
    <location>
        <begin position="183"/>
        <end position="202"/>
    </location>
</feature>
<feature type="transmembrane region" description="Helical" evidence="2">
    <location>
        <begin position="115"/>
        <end position="132"/>
    </location>
</feature>
<evidence type="ECO:0000313" key="5">
    <source>
        <dbReference type="Proteomes" id="UP000215144"/>
    </source>
</evidence>
<dbReference type="GO" id="GO:0016301">
    <property type="term" value="F:kinase activity"/>
    <property type="evidence" value="ECO:0007669"/>
    <property type="project" value="UniProtKB-KW"/>
</dbReference>
<dbReference type="InterPro" id="IPR036890">
    <property type="entry name" value="HATPase_C_sf"/>
</dbReference>